<feature type="compositionally biased region" description="Basic and acidic residues" evidence="1">
    <location>
        <begin position="21"/>
        <end position="39"/>
    </location>
</feature>
<protein>
    <recommendedName>
        <fullName evidence="4">Scaffolding protein</fullName>
    </recommendedName>
</protein>
<dbReference type="EMBL" id="SOAW01000002">
    <property type="protein sequence ID" value="TDT30887.1"/>
    <property type="molecule type" value="Genomic_DNA"/>
</dbReference>
<name>A0A4R7J3C0_9ACTN</name>
<dbReference type="Proteomes" id="UP000295371">
    <property type="component" value="Unassembled WGS sequence"/>
</dbReference>
<evidence type="ECO:0008006" key="4">
    <source>
        <dbReference type="Google" id="ProtNLM"/>
    </source>
</evidence>
<reference evidence="2 3" key="1">
    <citation type="submission" date="2019-03" db="EMBL/GenBank/DDBJ databases">
        <title>Genomic Encyclopedia of Archaeal and Bacterial Type Strains, Phase II (KMG-II): from individual species to whole genera.</title>
        <authorList>
            <person name="Goeker M."/>
        </authorList>
    </citation>
    <scope>NUCLEOTIDE SEQUENCE [LARGE SCALE GENOMIC DNA]</scope>
    <source>
        <strain evidence="2 3">DSM 24323</strain>
    </source>
</reference>
<dbReference type="OrthoDB" id="3544256at2"/>
<dbReference type="AlphaFoldDB" id="A0A4R7J3C0"/>
<proteinExistence type="predicted"/>
<feature type="region of interest" description="Disordered" evidence="1">
    <location>
        <begin position="108"/>
        <end position="138"/>
    </location>
</feature>
<feature type="region of interest" description="Disordered" evidence="1">
    <location>
        <begin position="1"/>
        <end position="39"/>
    </location>
</feature>
<evidence type="ECO:0000313" key="3">
    <source>
        <dbReference type="Proteomes" id="UP000295371"/>
    </source>
</evidence>
<keyword evidence="3" id="KW-1185">Reference proteome</keyword>
<evidence type="ECO:0000313" key="2">
    <source>
        <dbReference type="EMBL" id="TDT30887.1"/>
    </source>
</evidence>
<sequence>MTDNTTNELDTTPDTDGQEPASKKDRQEAKYRAQLRDTEAERDRLAARLETMQRNQVEQIAADTLATPAGLWASGVTLDDLTDTDGDIDRAKVDTAVKAAAETLGLRTKPAGNYSPLEGLTPEKPKLNDFSNAFAPQS</sequence>
<feature type="compositionally biased region" description="Polar residues" evidence="1">
    <location>
        <begin position="129"/>
        <end position="138"/>
    </location>
</feature>
<dbReference type="RefSeq" id="WP_133755232.1">
    <property type="nucleotide sequence ID" value="NZ_SOAW01000002.1"/>
</dbReference>
<gene>
    <name evidence="2" type="ORF">CLV29_2294</name>
</gene>
<feature type="compositionally biased region" description="Polar residues" evidence="1">
    <location>
        <begin position="1"/>
        <end position="10"/>
    </location>
</feature>
<accession>A0A4R7J3C0</accession>
<evidence type="ECO:0000256" key="1">
    <source>
        <dbReference type="SAM" id="MobiDB-lite"/>
    </source>
</evidence>
<comment type="caution">
    <text evidence="2">The sequence shown here is derived from an EMBL/GenBank/DDBJ whole genome shotgun (WGS) entry which is preliminary data.</text>
</comment>
<organism evidence="2 3">
    <name type="scientific">Naumannella halotolerans</name>
    <dbReference type="NCBI Taxonomy" id="993414"/>
    <lineage>
        <taxon>Bacteria</taxon>
        <taxon>Bacillati</taxon>
        <taxon>Actinomycetota</taxon>
        <taxon>Actinomycetes</taxon>
        <taxon>Propionibacteriales</taxon>
        <taxon>Propionibacteriaceae</taxon>
        <taxon>Naumannella</taxon>
    </lineage>
</organism>